<dbReference type="Proteomes" id="UP000821853">
    <property type="component" value="Chromosome 5"/>
</dbReference>
<dbReference type="AlphaFoldDB" id="A0A9J6GBI7"/>
<organism evidence="1 2">
    <name type="scientific">Haemaphysalis longicornis</name>
    <name type="common">Bush tick</name>
    <dbReference type="NCBI Taxonomy" id="44386"/>
    <lineage>
        <taxon>Eukaryota</taxon>
        <taxon>Metazoa</taxon>
        <taxon>Ecdysozoa</taxon>
        <taxon>Arthropoda</taxon>
        <taxon>Chelicerata</taxon>
        <taxon>Arachnida</taxon>
        <taxon>Acari</taxon>
        <taxon>Parasitiformes</taxon>
        <taxon>Ixodida</taxon>
        <taxon>Ixodoidea</taxon>
        <taxon>Ixodidae</taxon>
        <taxon>Haemaphysalinae</taxon>
        <taxon>Haemaphysalis</taxon>
    </lineage>
</organism>
<proteinExistence type="predicted"/>
<evidence type="ECO:0000313" key="1">
    <source>
        <dbReference type="EMBL" id="KAH9375742.1"/>
    </source>
</evidence>
<protein>
    <submittedName>
        <fullName evidence="1">Uncharacterized protein</fullName>
    </submittedName>
</protein>
<gene>
    <name evidence="1" type="ORF">HPB48_007148</name>
</gene>
<comment type="caution">
    <text evidence="1">The sequence shown here is derived from an EMBL/GenBank/DDBJ whole genome shotgun (WGS) entry which is preliminary data.</text>
</comment>
<dbReference type="OrthoDB" id="1607513at2759"/>
<keyword evidence="2" id="KW-1185">Reference proteome</keyword>
<name>A0A9J6GBI7_HAELO</name>
<evidence type="ECO:0000313" key="2">
    <source>
        <dbReference type="Proteomes" id="UP000821853"/>
    </source>
</evidence>
<sequence length="66" mass="7715">MLVDSVEERLLAWLHYSDYEVATSFDLRLKSLACTDRDRREHVWERLPQLAIKPSATPTENTPSKK</sequence>
<accession>A0A9J6GBI7</accession>
<dbReference type="VEuPathDB" id="VectorBase:HLOH_057967"/>
<dbReference type="EMBL" id="JABSTR010000007">
    <property type="protein sequence ID" value="KAH9375742.1"/>
    <property type="molecule type" value="Genomic_DNA"/>
</dbReference>
<reference evidence="1 2" key="1">
    <citation type="journal article" date="2020" name="Cell">
        <title>Large-Scale Comparative Analyses of Tick Genomes Elucidate Their Genetic Diversity and Vector Capacities.</title>
        <authorList>
            <consortium name="Tick Genome and Microbiome Consortium (TIGMIC)"/>
            <person name="Jia N."/>
            <person name="Wang J."/>
            <person name="Shi W."/>
            <person name="Du L."/>
            <person name="Sun Y."/>
            <person name="Zhan W."/>
            <person name="Jiang J.F."/>
            <person name="Wang Q."/>
            <person name="Zhang B."/>
            <person name="Ji P."/>
            <person name="Bell-Sakyi L."/>
            <person name="Cui X.M."/>
            <person name="Yuan T.T."/>
            <person name="Jiang B.G."/>
            <person name="Yang W.F."/>
            <person name="Lam T.T."/>
            <person name="Chang Q.C."/>
            <person name="Ding S.J."/>
            <person name="Wang X.J."/>
            <person name="Zhu J.G."/>
            <person name="Ruan X.D."/>
            <person name="Zhao L."/>
            <person name="Wei J.T."/>
            <person name="Ye R.Z."/>
            <person name="Que T.C."/>
            <person name="Du C.H."/>
            <person name="Zhou Y.H."/>
            <person name="Cheng J.X."/>
            <person name="Dai P.F."/>
            <person name="Guo W.B."/>
            <person name="Han X.H."/>
            <person name="Huang E.J."/>
            <person name="Li L.F."/>
            <person name="Wei W."/>
            <person name="Gao Y.C."/>
            <person name="Liu J.Z."/>
            <person name="Shao H.Z."/>
            <person name="Wang X."/>
            <person name="Wang C.C."/>
            <person name="Yang T.C."/>
            <person name="Huo Q.B."/>
            <person name="Li W."/>
            <person name="Chen H.Y."/>
            <person name="Chen S.E."/>
            <person name="Zhou L.G."/>
            <person name="Ni X.B."/>
            <person name="Tian J.H."/>
            <person name="Sheng Y."/>
            <person name="Liu T."/>
            <person name="Pan Y.S."/>
            <person name="Xia L.Y."/>
            <person name="Li J."/>
            <person name="Zhao F."/>
            <person name="Cao W.C."/>
        </authorList>
    </citation>
    <scope>NUCLEOTIDE SEQUENCE [LARGE SCALE GENOMIC DNA]</scope>
    <source>
        <strain evidence="1">HaeL-2018</strain>
    </source>
</reference>